<dbReference type="AlphaFoldDB" id="A0A820LH34"/>
<dbReference type="SUPFAM" id="SSF56317">
    <property type="entry name" value="Carbon-nitrogen hydrolase"/>
    <property type="match status" value="1"/>
</dbReference>
<organism evidence="1 2">
    <name type="scientific">Adineta steineri</name>
    <dbReference type="NCBI Taxonomy" id="433720"/>
    <lineage>
        <taxon>Eukaryota</taxon>
        <taxon>Metazoa</taxon>
        <taxon>Spiralia</taxon>
        <taxon>Gnathifera</taxon>
        <taxon>Rotifera</taxon>
        <taxon>Eurotatoria</taxon>
        <taxon>Bdelloidea</taxon>
        <taxon>Adinetida</taxon>
        <taxon>Adinetidae</taxon>
        <taxon>Adineta</taxon>
    </lineage>
</organism>
<accession>A0A820LH34</accession>
<proteinExistence type="predicted"/>
<name>A0A820LH34_9BILA</name>
<dbReference type="InterPro" id="IPR036526">
    <property type="entry name" value="C-N_Hydrolase_sf"/>
</dbReference>
<protein>
    <submittedName>
        <fullName evidence="1">Uncharacterized protein</fullName>
    </submittedName>
</protein>
<comment type="caution">
    <text evidence="1">The sequence shown here is derived from an EMBL/GenBank/DDBJ whole genome shotgun (WGS) entry which is preliminary data.</text>
</comment>
<reference evidence="1" key="1">
    <citation type="submission" date="2021-02" db="EMBL/GenBank/DDBJ databases">
        <authorList>
            <person name="Nowell W R."/>
        </authorList>
    </citation>
    <scope>NUCLEOTIDE SEQUENCE</scope>
</reference>
<dbReference type="Proteomes" id="UP000663844">
    <property type="component" value="Unassembled WGS sequence"/>
</dbReference>
<evidence type="ECO:0000313" key="1">
    <source>
        <dbReference type="EMBL" id="CAF4355221.1"/>
    </source>
</evidence>
<dbReference type="Gene3D" id="3.60.110.10">
    <property type="entry name" value="Carbon-nitrogen hydrolase"/>
    <property type="match status" value="1"/>
</dbReference>
<gene>
    <name evidence="1" type="ORF">OXD698_LOCUS48997</name>
</gene>
<sequence length="106" mass="12482">FDPIRLAELQVRAFENALITAMANYPAPLYNGWSSGYDVDGQLLNTTNDQAGIVMITFNITRTREYRMMTIFGDAFRRPQRYEQLLQLEKLSDFKATNFYRRNRLF</sequence>
<evidence type="ECO:0000313" key="2">
    <source>
        <dbReference type="Proteomes" id="UP000663844"/>
    </source>
</evidence>
<feature type="non-terminal residue" evidence="1">
    <location>
        <position position="1"/>
    </location>
</feature>
<dbReference type="EMBL" id="CAJOAZ010021353">
    <property type="protein sequence ID" value="CAF4355221.1"/>
    <property type="molecule type" value="Genomic_DNA"/>
</dbReference>